<feature type="transmembrane region" description="Helical" evidence="6">
    <location>
        <begin position="274"/>
        <end position="294"/>
    </location>
</feature>
<sequence length="447" mass="50196">MEETNSNQPIIEKNNKTFKMYLIFWIGQLISLFGSSVVQFAGSWWITEQSANPIYMSLMMLFMFLPNILFGALAGVLADRYNKKVIIFLSDAYQALVTLGLILFAIFLSSSIWTFIIFMGIRYIGSAFQRPAVNTIIPLMVPDEKLSQINGLNSLLQALVQMVSPFIGALLVSKYSIFQIMWLDIITFIIGFIPLLIIKIPKVQKVSSLLKEANIEKKNTKSSYFQDFKEGMQTIKDTPGLWVLITTAIFNNLLITPINVLTTYFILYDHGGDANTYAIVSIFITAGIIGGSILMSVKKTWKRKRFHFSIWHYIAFGGYALVGLAPFGQFWLISLGGFILLFSIPVINTFYLTYIQISVPKDKLGRVFSLDSVFSAIATPIGMMLAAPLGIYLGIGNLFTICAFIAMGIISIFILTRQMHKIDFERFEGASEPMESDTIKETSIIVE</sequence>
<evidence type="ECO:0000313" key="8">
    <source>
        <dbReference type="EMBL" id="UYP43853.1"/>
    </source>
</evidence>
<evidence type="ECO:0000256" key="3">
    <source>
        <dbReference type="ARBA" id="ARBA00022692"/>
    </source>
</evidence>
<organism evidence="8 9">
    <name type="scientific">Candidatus Lokiarchaeum ossiferum</name>
    <dbReference type="NCBI Taxonomy" id="2951803"/>
    <lineage>
        <taxon>Archaea</taxon>
        <taxon>Promethearchaeati</taxon>
        <taxon>Promethearchaeota</taxon>
        <taxon>Promethearchaeia</taxon>
        <taxon>Promethearchaeales</taxon>
        <taxon>Promethearchaeaceae</taxon>
        <taxon>Candidatus Lokiarchaeum</taxon>
    </lineage>
</organism>
<dbReference type="Pfam" id="PF07690">
    <property type="entry name" value="MFS_1"/>
    <property type="match status" value="1"/>
</dbReference>
<reference evidence="8" key="1">
    <citation type="submission" date="2022-09" db="EMBL/GenBank/DDBJ databases">
        <title>Actin cytoskeleton and complex cell architecture in an #Asgard archaeon.</title>
        <authorList>
            <person name="Ponce Toledo R.I."/>
            <person name="Schleper C."/>
            <person name="Rodrigues Oliveira T."/>
            <person name="Wollweber F."/>
            <person name="Xu J."/>
            <person name="Rittmann S."/>
            <person name="Klingl A."/>
            <person name="Pilhofer M."/>
        </authorList>
    </citation>
    <scope>NUCLEOTIDE SEQUENCE</scope>
    <source>
        <strain evidence="8">B-35</strain>
    </source>
</reference>
<dbReference type="Proteomes" id="UP001208689">
    <property type="component" value="Chromosome"/>
</dbReference>
<evidence type="ECO:0000259" key="7">
    <source>
        <dbReference type="PROSITE" id="PS50850"/>
    </source>
</evidence>
<feature type="transmembrane region" description="Helical" evidence="6">
    <location>
        <begin position="391"/>
        <end position="416"/>
    </location>
</feature>
<dbReference type="InterPro" id="IPR036259">
    <property type="entry name" value="MFS_trans_sf"/>
</dbReference>
<evidence type="ECO:0000256" key="4">
    <source>
        <dbReference type="ARBA" id="ARBA00022989"/>
    </source>
</evidence>
<comment type="subcellular location">
    <subcellularLocation>
        <location evidence="1">Cell membrane</location>
        <topology evidence="1">Multi-pass membrane protein</topology>
    </subcellularLocation>
</comment>
<feature type="transmembrane region" description="Helical" evidence="6">
    <location>
        <begin position="241"/>
        <end position="268"/>
    </location>
</feature>
<feature type="transmembrane region" description="Helical" evidence="6">
    <location>
        <begin position="177"/>
        <end position="198"/>
    </location>
</feature>
<protein>
    <recommendedName>
        <fullName evidence="7">Major facilitator superfamily (MFS) profile domain-containing protein</fullName>
    </recommendedName>
</protein>
<dbReference type="PANTHER" id="PTHR23513">
    <property type="entry name" value="INTEGRAL MEMBRANE EFFLUX PROTEIN-RELATED"/>
    <property type="match status" value="1"/>
</dbReference>
<evidence type="ECO:0000256" key="6">
    <source>
        <dbReference type="SAM" id="Phobius"/>
    </source>
</evidence>
<dbReference type="SUPFAM" id="SSF103473">
    <property type="entry name" value="MFS general substrate transporter"/>
    <property type="match status" value="1"/>
</dbReference>
<dbReference type="Gene3D" id="1.20.1250.20">
    <property type="entry name" value="MFS general substrate transporter like domains"/>
    <property type="match status" value="1"/>
</dbReference>
<evidence type="ECO:0000313" key="9">
    <source>
        <dbReference type="Proteomes" id="UP001208689"/>
    </source>
</evidence>
<feature type="domain" description="Major facilitator superfamily (MFS) profile" evidence="7">
    <location>
        <begin position="20"/>
        <end position="420"/>
    </location>
</feature>
<feature type="transmembrane region" description="Helical" evidence="6">
    <location>
        <begin position="21"/>
        <end position="42"/>
    </location>
</feature>
<dbReference type="InterPro" id="IPR020846">
    <property type="entry name" value="MFS_dom"/>
</dbReference>
<keyword evidence="3 6" id="KW-0812">Transmembrane</keyword>
<feature type="transmembrane region" description="Helical" evidence="6">
    <location>
        <begin position="54"/>
        <end position="78"/>
    </location>
</feature>
<evidence type="ECO:0000256" key="2">
    <source>
        <dbReference type="ARBA" id="ARBA00022475"/>
    </source>
</evidence>
<dbReference type="EMBL" id="CP104013">
    <property type="protein sequence ID" value="UYP43853.1"/>
    <property type="molecule type" value="Genomic_DNA"/>
</dbReference>
<keyword evidence="9" id="KW-1185">Reference proteome</keyword>
<evidence type="ECO:0000256" key="1">
    <source>
        <dbReference type="ARBA" id="ARBA00004651"/>
    </source>
</evidence>
<feature type="transmembrane region" description="Helical" evidence="6">
    <location>
        <begin position="331"/>
        <end position="355"/>
    </location>
</feature>
<dbReference type="CDD" id="cd06173">
    <property type="entry name" value="MFS_MefA_like"/>
    <property type="match status" value="1"/>
</dbReference>
<proteinExistence type="predicted"/>
<dbReference type="PANTHER" id="PTHR23513:SF6">
    <property type="entry name" value="MAJOR FACILITATOR SUPERFAMILY ASSOCIATED DOMAIN-CONTAINING PROTEIN"/>
    <property type="match status" value="1"/>
</dbReference>
<evidence type="ECO:0000256" key="5">
    <source>
        <dbReference type="ARBA" id="ARBA00023136"/>
    </source>
</evidence>
<gene>
    <name evidence="8" type="ORF">NEF87_000138</name>
</gene>
<feature type="transmembrane region" description="Helical" evidence="6">
    <location>
        <begin position="306"/>
        <end position="325"/>
    </location>
</feature>
<keyword evidence="4 6" id="KW-1133">Transmembrane helix</keyword>
<dbReference type="PROSITE" id="PS50850">
    <property type="entry name" value="MFS"/>
    <property type="match status" value="1"/>
</dbReference>
<name>A0ABY6HK09_9ARCH</name>
<keyword evidence="2" id="KW-1003">Cell membrane</keyword>
<dbReference type="InterPro" id="IPR011701">
    <property type="entry name" value="MFS"/>
</dbReference>
<accession>A0ABY6HK09</accession>
<feature type="transmembrane region" description="Helical" evidence="6">
    <location>
        <begin position="367"/>
        <end position="385"/>
    </location>
</feature>
<keyword evidence="5 6" id="KW-0472">Membrane</keyword>